<keyword evidence="3" id="KW-0378">Hydrolase</keyword>
<sequence length="87" mass="9822">MLGQFGFINPASVSVVGGFNNAIRRNERACAIASGLQRARQMQLIFMPYNLGFHWTLVVIDMLSMTIYYLDPLRGSVRSDLKNIVQK</sequence>
<keyword evidence="2" id="KW-0645">Protease</keyword>
<dbReference type="Gene3D" id="3.40.395.10">
    <property type="entry name" value="Adenoviral Proteinase, Chain A"/>
    <property type="match status" value="1"/>
</dbReference>
<dbReference type="SUPFAM" id="SSF54001">
    <property type="entry name" value="Cysteine proteinases"/>
    <property type="match status" value="1"/>
</dbReference>
<proteinExistence type="inferred from homology"/>
<feature type="domain" description="Ubiquitin-like protease family profile" evidence="5">
    <location>
        <begin position="41"/>
        <end position="78"/>
    </location>
</feature>
<accession>A0ABQ8HVW9</accession>
<evidence type="ECO:0000256" key="4">
    <source>
        <dbReference type="SAM" id="Phobius"/>
    </source>
</evidence>
<evidence type="ECO:0000256" key="3">
    <source>
        <dbReference type="ARBA" id="ARBA00022801"/>
    </source>
</evidence>
<dbReference type="Proteomes" id="UP000827721">
    <property type="component" value="Unassembled WGS sequence"/>
</dbReference>
<comment type="similarity">
    <text evidence="1">Belongs to the peptidase C48 family.</text>
</comment>
<keyword evidence="7" id="KW-1185">Reference proteome</keyword>
<evidence type="ECO:0000259" key="5">
    <source>
        <dbReference type="Pfam" id="PF02902"/>
    </source>
</evidence>
<keyword evidence="4" id="KW-0472">Membrane</keyword>
<evidence type="ECO:0000256" key="1">
    <source>
        <dbReference type="ARBA" id="ARBA00005234"/>
    </source>
</evidence>
<comment type="caution">
    <text evidence="6">The sequence shown here is derived from an EMBL/GenBank/DDBJ whole genome shotgun (WGS) entry which is preliminary data.</text>
</comment>
<evidence type="ECO:0000313" key="6">
    <source>
        <dbReference type="EMBL" id="KAH7568403.1"/>
    </source>
</evidence>
<protein>
    <recommendedName>
        <fullName evidence="5">Ubiquitin-like protease family profile domain-containing protein</fullName>
    </recommendedName>
</protein>
<feature type="transmembrane region" description="Helical" evidence="4">
    <location>
        <begin position="52"/>
        <end position="70"/>
    </location>
</feature>
<keyword evidence="4" id="KW-0812">Transmembrane</keyword>
<dbReference type="Pfam" id="PF02902">
    <property type="entry name" value="Peptidase_C48"/>
    <property type="match status" value="1"/>
</dbReference>
<keyword evidence="4" id="KW-1133">Transmembrane helix</keyword>
<name>A0ABQ8HVW9_9ROSI</name>
<evidence type="ECO:0000313" key="7">
    <source>
        <dbReference type="Proteomes" id="UP000827721"/>
    </source>
</evidence>
<organism evidence="6 7">
    <name type="scientific">Xanthoceras sorbifolium</name>
    <dbReference type="NCBI Taxonomy" id="99658"/>
    <lineage>
        <taxon>Eukaryota</taxon>
        <taxon>Viridiplantae</taxon>
        <taxon>Streptophyta</taxon>
        <taxon>Embryophyta</taxon>
        <taxon>Tracheophyta</taxon>
        <taxon>Spermatophyta</taxon>
        <taxon>Magnoliopsida</taxon>
        <taxon>eudicotyledons</taxon>
        <taxon>Gunneridae</taxon>
        <taxon>Pentapetalae</taxon>
        <taxon>rosids</taxon>
        <taxon>malvids</taxon>
        <taxon>Sapindales</taxon>
        <taxon>Sapindaceae</taxon>
        <taxon>Xanthoceroideae</taxon>
        <taxon>Xanthoceras</taxon>
    </lineage>
</organism>
<dbReference type="InterPro" id="IPR038765">
    <property type="entry name" value="Papain-like_cys_pep_sf"/>
</dbReference>
<dbReference type="EMBL" id="JAFEMO010000007">
    <property type="protein sequence ID" value="KAH7568403.1"/>
    <property type="molecule type" value="Genomic_DNA"/>
</dbReference>
<dbReference type="InterPro" id="IPR003653">
    <property type="entry name" value="Peptidase_C48_C"/>
</dbReference>
<gene>
    <name evidence="6" type="ORF">JRO89_XS07G0293700</name>
</gene>
<evidence type="ECO:0000256" key="2">
    <source>
        <dbReference type="ARBA" id="ARBA00022670"/>
    </source>
</evidence>
<reference evidence="6 7" key="1">
    <citation type="submission" date="2021-02" db="EMBL/GenBank/DDBJ databases">
        <title>Plant Genome Project.</title>
        <authorList>
            <person name="Zhang R.-G."/>
        </authorList>
    </citation>
    <scope>NUCLEOTIDE SEQUENCE [LARGE SCALE GENOMIC DNA]</scope>
    <source>
        <tissue evidence="6">Leaves</tissue>
    </source>
</reference>